<sequence>MIVCFAAVLQVPQQGVVDNLPNSIKESRGTGQECRPKWNFN</sequence>
<reference evidence="2" key="2">
    <citation type="journal article" date="2015" name="Fish Shellfish Immunol.">
        <title>Early steps in the European eel (Anguilla anguilla)-Vibrio vulnificus interaction in the gills: Role of the RtxA13 toxin.</title>
        <authorList>
            <person name="Callol A."/>
            <person name="Pajuelo D."/>
            <person name="Ebbesson L."/>
            <person name="Teles M."/>
            <person name="MacKenzie S."/>
            <person name="Amaro C."/>
        </authorList>
    </citation>
    <scope>NUCLEOTIDE SEQUENCE</scope>
</reference>
<feature type="region of interest" description="Disordered" evidence="1">
    <location>
        <begin position="21"/>
        <end position="41"/>
    </location>
</feature>
<reference evidence="2" key="1">
    <citation type="submission" date="2014-11" db="EMBL/GenBank/DDBJ databases">
        <authorList>
            <person name="Amaro Gonzalez C."/>
        </authorList>
    </citation>
    <scope>NUCLEOTIDE SEQUENCE</scope>
</reference>
<evidence type="ECO:0000313" key="2">
    <source>
        <dbReference type="EMBL" id="JAH48060.1"/>
    </source>
</evidence>
<protein>
    <submittedName>
        <fullName evidence="2">Uncharacterized protein</fullName>
    </submittedName>
</protein>
<name>A0A0E9T501_ANGAN</name>
<proteinExistence type="predicted"/>
<dbReference type="EMBL" id="GBXM01060517">
    <property type="protein sequence ID" value="JAH48060.1"/>
    <property type="molecule type" value="Transcribed_RNA"/>
</dbReference>
<evidence type="ECO:0000256" key="1">
    <source>
        <dbReference type="SAM" id="MobiDB-lite"/>
    </source>
</evidence>
<accession>A0A0E9T501</accession>
<dbReference type="AlphaFoldDB" id="A0A0E9T501"/>
<organism evidence="2">
    <name type="scientific">Anguilla anguilla</name>
    <name type="common">European freshwater eel</name>
    <name type="synonym">Muraena anguilla</name>
    <dbReference type="NCBI Taxonomy" id="7936"/>
    <lineage>
        <taxon>Eukaryota</taxon>
        <taxon>Metazoa</taxon>
        <taxon>Chordata</taxon>
        <taxon>Craniata</taxon>
        <taxon>Vertebrata</taxon>
        <taxon>Euteleostomi</taxon>
        <taxon>Actinopterygii</taxon>
        <taxon>Neopterygii</taxon>
        <taxon>Teleostei</taxon>
        <taxon>Anguilliformes</taxon>
        <taxon>Anguillidae</taxon>
        <taxon>Anguilla</taxon>
    </lineage>
</organism>